<reference evidence="7" key="2">
    <citation type="submission" date="2023-01" db="EMBL/GenBank/DDBJ databases">
        <title>Draft genome sequence of Sneathiella chinensis strain NBRC 103408.</title>
        <authorList>
            <person name="Sun Q."/>
            <person name="Mori K."/>
        </authorList>
    </citation>
    <scope>NUCLEOTIDE SEQUENCE</scope>
    <source>
        <strain evidence="7">NBRC 103408</strain>
    </source>
</reference>
<evidence type="ECO:0000256" key="1">
    <source>
        <dbReference type="ARBA" id="ARBA00001974"/>
    </source>
</evidence>
<comment type="caution">
    <text evidence="7">The sequence shown here is derived from an EMBL/GenBank/DDBJ whole genome shotgun (WGS) entry which is preliminary data.</text>
</comment>
<dbReference type="SUPFAM" id="SSF55424">
    <property type="entry name" value="FAD/NAD-linked reductases, dimerisation (C-terminal) domain"/>
    <property type="match status" value="1"/>
</dbReference>
<sequence>MTHGVCIIGASHAGVQVAASLRDLGYDAPIHLIHGEATLPYQRPPLSKAYLADSVNADGLALRSPDYYASRGIELLSATHVHCIDADTRRLDLRAAPGAQAGTSLPDSLTYDHLVIATGARARQLPVPGGDLDGVLTLRTIEDAEQMKARLETARDVVIAGAGFIGLEVAATAGKLGKSVTVVEAQDRVLARLFPTMMSDFLTNRHKENGTAFLFGTQISGIRQQTDGRKIVDFSNGDSREADLVVVGIGAEVNDGLARLIGLDCDNGILVNREALTSCPEISAAGDCAAWQLPHEQNTSRTESVQNAVDQAKIIAARLTGNDIPEQVAPWFWSDQLDVKLQMVGTALDADDIVCRGEMESGRFSLLYYQGEELVRVDSVNRAIDHIAARRLVTQRIKLPKDAARDVNIKLKDFG</sequence>
<dbReference type="PANTHER" id="PTHR43557:SF2">
    <property type="entry name" value="RIESKE DOMAIN-CONTAINING PROTEIN-RELATED"/>
    <property type="match status" value="1"/>
</dbReference>
<evidence type="ECO:0000259" key="5">
    <source>
        <dbReference type="Pfam" id="PF07992"/>
    </source>
</evidence>
<dbReference type="InterPro" id="IPR036188">
    <property type="entry name" value="FAD/NAD-bd_sf"/>
</dbReference>
<dbReference type="Gene3D" id="3.30.390.30">
    <property type="match status" value="1"/>
</dbReference>
<dbReference type="PRINTS" id="PR00368">
    <property type="entry name" value="FADPNR"/>
</dbReference>
<gene>
    <name evidence="7" type="ORF">GCM10007924_11350</name>
</gene>
<dbReference type="PRINTS" id="PR00411">
    <property type="entry name" value="PNDRDTASEI"/>
</dbReference>
<evidence type="ECO:0000256" key="3">
    <source>
        <dbReference type="ARBA" id="ARBA00022827"/>
    </source>
</evidence>
<dbReference type="EMBL" id="BSNF01000001">
    <property type="protein sequence ID" value="GLQ05914.1"/>
    <property type="molecule type" value="Genomic_DNA"/>
</dbReference>
<comment type="cofactor">
    <cofactor evidence="1">
        <name>FAD</name>
        <dbReference type="ChEBI" id="CHEBI:57692"/>
    </cofactor>
</comment>
<dbReference type="Gene3D" id="3.50.50.60">
    <property type="entry name" value="FAD/NAD(P)-binding domain"/>
    <property type="match status" value="2"/>
</dbReference>
<keyword evidence="4" id="KW-0560">Oxidoreductase</keyword>
<keyword evidence="3" id="KW-0274">FAD</keyword>
<dbReference type="InterPro" id="IPR023753">
    <property type="entry name" value="FAD/NAD-binding_dom"/>
</dbReference>
<proteinExistence type="predicted"/>
<keyword evidence="8" id="KW-1185">Reference proteome</keyword>
<evidence type="ECO:0000313" key="8">
    <source>
        <dbReference type="Proteomes" id="UP001161409"/>
    </source>
</evidence>
<dbReference type="Pfam" id="PF14759">
    <property type="entry name" value="Reductase_C"/>
    <property type="match status" value="1"/>
</dbReference>
<evidence type="ECO:0000256" key="2">
    <source>
        <dbReference type="ARBA" id="ARBA00022630"/>
    </source>
</evidence>
<dbReference type="InterPro" id="IPR028202">
    <property type="entry name" value="Reductase_C"/>
</dbReference>
<reference evidence="7" key="1">
    <citation type="journal article" date="2014" name="Int. J. Syst. Evol. Microbiol.">
        <title>Complete genome of a new Firmicutes species belonging to the dominant human colonic microbiota ('Ruminococcus bicirculans') reveals two chromosomes and a selective capacity to utilize plant glucans.</title>
        <authorList>
            <consortium name="NISC Comparative Sequencing Program"/>
            <person name="Wegmann U."/>
            <person name="Louis P."/>
            <person name="Goesmann A."/>
            <person name="Henrissat B."/>
            <person name="Duncan S.H."/>
            <person name="Flint H.J."/>
        </authorList>
    </citation>
    <scope>NUCLEOTIDE SEQUENCE</scope>
    <source>
        <strain evidence="7">NBRC 103408</strain>
    </source>
</reference>
<dbReference type="InterPro" id="IPR050446">
    <property type="entry name" value="FAD-oxidoreductase/Apoptosis"/>
</dbReference>
<evidence type="ECO:0000313" key="7">
    <source>
        <dbReference type="EMBL" id="GLQ05914.1"/>
    </source>
</evidence>
<feature type="domain" description="Reductase C-terminal" evidence="6">
    <location>
        <begin position="331"/>
        <end position="413"/>
    </location>
</feature>
<dbReference type="Proteomes" id="UP001161409">
    <property type="component" value="Unassembled WGS sequence"/>
</dbReference>
<keyword evidence="2" id="KW-0285">Flavoprotein</keyword>
<evidence type="ECO:0000259" key="6">
    <source>
        <dbReference type="Pfam" id="PF14759"/>
    </source>
</evidence>
<organism evidence="7 8">
    <name type="scientific">Sneathiella chinensis</name>
    <dbReference type="NCBI Taxonomy" id="349750"/>
    <lineage>
        <taxon>Bacteria</taxon>
        <taxon>Pseudomonadati</taxon>
        <taxon>Pseudomonadota</taxon>
        <taxon>Alphaproteobacteria</taxon>
        <taxon>Sneathiellales</taxon>
        <taxon>Sneathiellaceae</taxon>
        <taxon>Sneathiella</taxon>
    </lineage>
</organism>
<protein>
    <submittedName>
        <fullName evidence="7">Pyridine nucleotide-disulphide oxidoreductase family protein</fullName>
    </submittedName>
</protein>
<dbReference type="InterPro" id="IPR016156">
    <property type="entry name" value="FAD/NAD-linked_Rdtase_dimer_sf"/>
</dbReference>
<dbReference type="SUPFAM" id="SSF51905">
    <property type="entry name" value="FAD/NAD(P)-binding domain"/>
    <property type="match status" value="2"/>
</dbReference>
<feature type="domain" description="FAD/NAD(P)-binding" evidence="5">
    <location>
        <begin position="5"/>
        <end position="312"/>
    </location>
</feature>
<evidence type="ECO:0000256" key="4">
    <source>
        <dbReference type="ARBA" id="ARBA00023002"/>
    </source>
</evidence>
<dbReference type="RefSeq" id="WP_169559871.1">
    <property type="nucleotide sequence ID" value="NZ_BSNF01000001.1"/>
</dbReference>
<dbReference type="PANTHER" id="PTHR43557">
    <property type="entry name" value="APOPTOSIS-INDUCING FACTOR 1"/>
    <property type="match status" value="1"/>
</dbReference>
<dbReference type="Pfam" id="PF07992">
    <property type="entry name" value="Pyr_redox_2"/>
    <property type="match status" value="1"/>
</dbReference>
<accession>A0ABQ5U185</accession>
<name>A0ABQ5U185_9PROT</name>